<evidence type="ECO:0000313" key="6">
    <source>
        <dbReference type="EMBL" id="KAG7540815.1"/>
    </source>
</evidence>
<evidence type="ECO:0000256" key="1">
    <source>
        <dbReference type="ARBA" id="ARBA00004496"/>
    </source>
</evidence>
<gene>
    <name evidence="6" type="ORF">ISN45_Aa07g009710</name>
</gene>
<dbReference type="Pfam" id="PF04493">
    <property type="entry name" value="Endonuclease_5"/>
    <property type="match status" value="1"/>
</dbReference>
<evidence type="ECO:0000313" key="7">
    <source>
        <dbReference type="Proteomes" id="UP000694240"/>
    </source>
</evidence>
<dbReference type="PANTHER" id="PTHR28511:SF1">
    <property type="entry name" value="ENDONUCLEASE V"/>
    <property type="match status" value="1"/>
</dbReference>
<keyword evidence="2" id="KW-0963">Cytoplasm</keyword>
<protein>
    <submittedName>
        <fullName evidence="6">Endonuclease V</fullName>
    </submittedName>
</protein>
<sequence>METTKLNRLILKYDPTRPVFHLTNPNPLFFNNGPNISPYFYCYHDDVVSLLRLESSSPATELFLEMDSEGASSESSSSGDQLEKWTEEQDQLKKKLIAYDDFSWKLSSSMELSQGSEILKYVGGVDMSFCKEDSSVACACLVVLELPSLRVVHHDFSLLRLHVPYVPGFLAFREAPVLLQILQKMRDDKHPFYPQVLMVDGNGILHPRGFGLACHLGVLAHLPTIGVGKNLHHVDGLNQSEVRRSLQLKENEHEQVITLVGNSGFTWGVGFRPTLSSLKPIYVSVGHRISLDYAVKIVKMTCKYRVPEPIRQADMRSRAYLQEHQTESFKRTGTVTTGSD</sequence>
<comment type="subcellular location">
    <subcellularLocation>
        <location evidence="1">Cytoplasm</location>
    </subcellularLocation>
</comment>
<dbReference type="EMBL" id="JAEFBK010000012">
    <property type="protein sequence ID" value="KAG7540815.1"/>
    <property type="molecule type" value="Genomic_DNA"/>
</dbReference>
<evidence type="ECO:0000256" key="4">
    <source>
        <dbReference type="ARBA" id="ARBA00022759"/>
    </source>
</evidence>
<dbReference type="HAMAP" id="MF_00801">
    <property type="entry name" value="Endonuclease_5"/>
    <property type="match status" value="1"/>
</dbReference>
<dbReference type="FunFam" id="3.30.2170.10:FF:000005">
    <property type="entry name" value="Predicted protein"/>
    <property type="match status" value="1"/>
</dbReference>
<dbReference type="GO" id="GO:0005737">
    <property type="term" value="C:cytoplasm"/>
    <property type="evidence" value="ECO:0007669"/>
    <property type="project" value="UniProtKB-SubCell"/>
</dbReference>
<dbReference type="GO" id="GO:0003727">
    <property type="term" value="F:single-stranded RNA binding"/>
    <property type="evidence" value="ECO:0007669"/>
    <property type="project" value="TreeGrafter"/>
</dbReference>
<accession>A0A8T1Y127</accession>
<keyword evidence="7" id="KW-1185">Reference proteome</keyword>
<evidence type="ECO:0000256" key="5">
    <source>
        <dbReference type="ARBA" id="ARBA00022801"/>
    </source>
</evidence>
<name>A0A8T1Y127_9BRAS</name>
<evidence type="ECO:0000256" key="2">
    <source>
        <dbReference type="ARBA" id="ARBA00022490"/>
    </source>
</evidence>
<reference evidence="6 7" key="1">
    <citation type="submission" date="2020-12" db="EMBL/GenBank/DDBJ databases">
        <title>Concerted genomic and epigenomic changes stabilize Arabidopsis allopolyploids.</title>
        <authorList>
            <person name="Chen Z."/>
        </authorList>
    </citation>
    <scope>NUCLEOTIDE SEQUENCE [LARGE SCALE GENOMIC DNA]</scope>
    <source>
        <strain evidence="6">Allo738</strain>
        <tissue evidence="6">Leaf</tissue>
    </source>
</reference>
<dbReference type="CDD" id="cd06559">
    <property type="entry name" value="Endonuclease_V"/>
    <property type="match status" value="1"/>
</dbReference>
<comment type="caution">
    <text evidence="6">The sequence shown here is derived from an EMBL/GenBank/DDBJ whole genome shotgun (WGS) entry which is preliminary data.</text>
</comment>
<dbReference type="AlphaFoldDB" id="A0A8T1Y127"/>
<proteinExistence type="inferred from homology"/>
<keyword evidence="4 6" id="KW-0255">Endonuclease</keyword>
<keyword evidence="5" id="KW-0378">Hydrolase</keyword>
<dbReference type="GO" id="GO:0005730">
    <property type="term" value="C:nucleolus"/>
    <property type="evidence" value="ECO:0007669"/>
    <property type="project" value="TreeGrafter"/>
</dbReference>
<dbReference type="Proteomes" id="UP000694240">
    <property type="component" value="Chromosome 12"/>
</dbReference>
<keyword evidence="3" id="KW-0540">Nuclease</keyword>
<dbReference type="GO" id="GO:0006281">
    <property type="term" value="P:DNA repair"/>
    <property type="evidence" value="ECO:0007669"/>
    <property type="project" value="InterPro"/>
</dbReference>
<evidence type="ECO:0000256" key="3">
    <source>
        <dbReference type="ARBA" id="ARBA00022722"/>
    </source>
</evidence>
<dbReference type="PANTHER" id="PTHR28511">
    <property type="entry name" value="ENDONUCLEASE V"/>
    <property type="match status" value="1"/>
</dbReference>
<dbReference type="InterPro" id="IPR007581">
    <property type="entry name" value="Endonuclease-V"/>
</dbReference>
<organism evidence="6 7">
    <name type="scientific">Arabidopsis thaliana x Arabidopsis arenosa</name>
    <dbReference type="NCBI Taxonomy" id="1240361"/>
    <lineage>
        <taxon>Eukaryota</taxon>
        <taxon>Viridiplantae</taxon>
        <taxon>Streptophyta</taxon>
        <taxon>Embryophyta</taxon>
        <taxon>Tracheophyta</taxon>
        <taxon>Spermatophyta</taxon>
        <taxon>Magnoliopsida</taxon>
        <taxon>eudicotyledons</taxon>
        <taxon>Gunneridae</taxon>
        <taxon>Pentapetalae</taxon>
        <taxon>rosids</taxon>
        <taxon>malvids</taxon>
        <taxon>Brassicales</taxon>
        <taxon>Brassicaceae</taxon>
        <taxon>Camelineae</taxon>
        <taxon>Arabidopsis</taxon>
    </lineage>
</organism>
<dbReference type="GO" id="GO:0016891">
    <property type="term" value="F:RNA endonuclease activity producing 5'-phosphomonoesters, hydrolytic mechanism"/>
    <property type="evidence" value="ECO:0007669"/>
    <property type="project" value="TreeGrafter"/>
</dbReference>